<dbReference type="AlphaFoldDB" id="A0A444VVZ5"/>
<dbReference type="NCBIfam" id="TIGR00119">
    <property type="entry name" value="acolac_sm"/>
    <property type="match status" value="1"/>
</dbReference>
<dbReference type="GO" id="GO:0005829">
    <property type="term" value="C:cytosol"/>
    <property type="evidence" value="ECO:0007669"/>
    <property type="project" value="TreeGrafter"/>
</dbReference>
<dbReference type="InterPro" id="IPR027271">
    <property type="entry name" value="Acetolactate_synth/TF_NikR_C"/>
</dbReference>
<dbReference type="PROSITE" id="PS51671">
    <property type="entry name" value="ACT"/>
    <property type="match status" value="1"/>
</dbReference>
<sequence length="168" mass="19728">MKNEFTLTIYSEDQIRLITKLSSMFIRKQINILSLNMSICEIDKMYRHTIVVNETLDQVINLVAQIEKIIEVYKCYYSLNEEIVSVQTVLFKVPTAAFMTEAKMERMLREHDLRILEIQKEYTILETTGTDNKICYITEKLNQFGLIEFVKSSRIALMKSSEGFDVEF</sequence>
<comment type="function">
    <text evidence="3">Catalyzes the conversion of 2 pyruvate molecules into acetolactate in the first common step of the biosynthetic pathway of the branched-amino acids such as leucine, isoleucine, and valine.</text>
</comment>
<accession>A0A444VVZ5</accession>
<comment type="catalytic activity">
    <reaction evidence="2 3">
        <text>2 pyruvate + H(+) = (2S)-2-acetolactate + CO2</text>
        <dbReference type="Rhea" id="RHEA:25249"/>
        <dbReference type="ChEBI" id="CHEBI:15361"/>
        <dbReference type="ChEBI" id="CHEBI:15378"/>
        <dbReference type="ChEBI" id="CHEBI:16526"/>
        <dbReference type="ChEBI" id="CHEBI:58476"/>
        <dbReference type="EC" id="2.2.1.6"/>
    </reaction>
</comment>
<dbReference type="SUPFAM" id="SSF55021">
    <property type="entry name" value="ACT-like"/>
    <property type="match status" value="2"/>
</dbReference>
<keyword evidence="3" id="KW-0100">Branched-chain amino acid biosynthesis</keyword>
<dbReference type="OrthoDB" id="1523722at2"/>
<dbReference type="GO" id="GO:0003984">
    <property type="term" value="F:acetolactate synthase activity"/>
    <property type="evidence" value="ECO:0007669"/>
    <property type="project" value="UniProtKB-UniRule"/>
</dbReference>
<dbReference type="EMBL" id="JUIV01000015">
    <property type="protein sequence ID" value="RYJ37466.1"/>
    <property type="molecule type" value="Genomic_DNA"/>
</dbReference>
<dbReference type="UniPathway" id="UPA00049">
    <property type="reaction ID" value="UER00059"/>
</dbReference>
<dbReference type="GO" id="GO:0009097">
    <property type="term" value="P:isoleucine biosynthetic process"/>
    <property type="evidence" value="ECO:0007669"/>
    <property type="project" value="UniProtKB-UniRule"/>
</dbReference>
<keyword evidence="3" id="KW-0808">Transferase</keyword>
<dbReference type="PANTHER" id="PTHR30239">
    <property type="entry name" value="ACETOLACTATE SYNTHASE SMALL SUBUNIT"/>
    <property type="match status" value="1"/>
</dbReference>
<comment type="caution">
    <text evidence="5">The sequence shown here is derived from an EMBL/GenBank/DDBJ whole genome shotgun (WGS) entry which is preliminary data.</text>
</comment>
<protein>
    <recommendedName>
        <fullName evidence="3">Acetolactate synthase small subunit</fullName>
        <shortName evidence="3">AHAS</shortName>
        <shortName evidence="3">ALS</shortName>
        <ecNumber evidence="3">2.2.1.6</ecNumber>
    </recommendedName>
    <alternativeName>
        <fullName evidence="3">Acetohydroxy-acid synthase small subunit</fullName>
    </alternativeName>
</protein>
<evidence type="ECO:0000256" key="1">
    <source>
        <dbReference type="ARBA" id="ARBA00011744"/>
    </source>
</evidence>
<dbReference type="Gene3D" id="3.30.70.260">
    <property type="match status" value="1"/>
</dbReference>
<evidence type="ECO:0000259" key="4">
    <source>
        <dbReference type="PROSITE" id="PS51671"/>
    </source>
</evidence>
<dbReference type="EC" id="2.2.1.6" evidence="3"/>
<keyword evidence="3" id="KW-0028">Amino-acid biosynthesis</keyword>
<reference evidence="5 6" key="1">
    <citation type="submission" date="2014-12" db="EMBL/GenBank/DDBJ databases">
        <title>Genome sequence of Flavobacterium anhuiense RCM74.</title>
        <authorList>
            <person name="Kim J.F."/>
            <person name="Song J.Y."/>
            <person name="Kwak M.-J."/>
            <person name="Lee S.-W."/>
        </authorList>
    </citation>
    <scope>NUCLEOTIDE SEQUENCE [LARGE SCALE GENOMIC DNA]</scope>
    <source>
        <strain evidence="5 6">RCM74</strain>
    </source>
</reference>
<comment type="pathway">
    <text evidence="3">Amino-acid biosynthesis; L-valine biosynthesis; L-valine from pyruvate: step 1/4.</text>
</comment>
<dbReference type="PANTHER" id="PTHR30239:SF0">
    <property type="entry name" value="ACETOLACTATE SYNTHASE SMALL SUBUNIT 1, CHLOROPLASTIC"/>
    <property type="match status" value="1"/>
</dbReference>
<name>A0A444VVZ5_9FLAO</name>
<dbReference type="InterPro" id="IPR002912">
    <property type="entry name" value="ACT_dom"/>
</dbReference>
<dbReference type="RefSeq" id="WP_129748240.1">
    <property type="nucleotide sequence ID" value="NZ_JUIV01000015.1"/>
</dbReference>
<comment type="subunit">
    <text evidence="1 3">Dimer of large and small chains.</text>
</comment>
<dbReference type="GO" id="GO:1990610">
    <property type="term" value="F:acetolactate synthase regulator activity"/>
    <property type="evidence" value="ECO:0007669"/>
    <property type="project" value="UniProtKB-UniRule"/>
</dbReference>
<comment type="similarity">
    <text evidence="3">Belongs to the acetolactate synthase small subunit family.</text>
</comment>
<evidence type="ECO:0000256" key="2">
    <source>
        <dbReference type="ARBA" id="ARBA00048670"/>
    </source>
</evidence>
<dbReference type="Proteomes" id="UP000290433">
    <property type="component" value="Unassembled WGS sequence"/>
</dbReference>
<dbReference type="UniPathway" id="UPA00047">
    <property type="reaction ID" value="UER00055"/>
</dbReference>
<dbReference type="InterPro" id="IPR004789">
    <property type="entry name" value="Acetalactate_synth_ssu"/>
</dbReference>
<evidence type="ECO:0000313" key="6">
    <source>
        <dbReference type="Proteomes" id="UP000290433"/>
    </source>
</evidence>
<dbReference type="Pfam" id="PF10369">
    <property type="entry name" value="ALS_ss_C"/>
    <property type="match status" value="1"/>
</dbReference>
<dbReference type="InterPro" id="IPR045865">
    <property type="entry name" value="ACT-like_dom_sf"/>
</dbReference>
<dbReference type="Gene3D" id="3.30.70.1150">
    <property type="entry name" value="ACT-like. Chain A, domain 2"/>
    <property type="match status" value="1"/>
</dbReference>
<comment type="pathway">
    <text evidence="3">Amino-acid biosynthesis; L-isoleucine biosynthesis; L-isoleucine from 2-oxobutanoate: step 1/4.</text>
</comment>
<feature type="domain" description="ACT" evidence="4">
    <location>
        <begin position="6"/>
        <end position="80"/>
    </location>
</feature>
<evidence type="ECO:0000313" key="5">
    <source>
        <dbReference type="EMBL" id="RYJ37466.1"/>
    </source>
</evidence>
<gene>
    <name evidence="5" type="ORF">NU08_3458</name>
</gene>
<organism evidence="5 6">
    <name type="scientific">Flavobacterium anhuiense</name>
    <dbReference type="NCBI Taxonomy" id="459526"/>
    <lineage>
        <taxon>Bacteria</taxon>
        <taxon>Pseudomonadati</taxon>
        <taxon>Bacteroidota</taxon>
        <taxon>Flavobacteriia</taxon>
        <taxon>Flavobacteriales</taxon>
        <taxon>Flavobacteriaceae</taxon>
        <taxon>Flavobacterium</taxon>
    </lineage>
</organism>
<evidence type="ECO:0000256" key="3">
    <source>
        <dbReference type="RuleBase" id="RU368092"/>
    </source>
</evidence>
<proteinExistence type="inferred from homology"/>
<dbReference type="InterPro" id="IPR019455">
    <property type="entry name" value="Acetolactate_synth_ssu_C"/>
</dbReference>
<dbReference type="GO" id="GO:0009099">
    <property type="term" value="P:L-valine biosynthetic process"/>
    <property type="evidence" value="ECO:0007669"/>
    <property type="project" value="UniProtKB-UniRule"/>
</dbReference>